<dbReference type="InterPro" id="IPR001633">
    <property type="entry name" value="EAL_dom"/>
</dbReference>
<dbReference type="RefSeq" id="WP_228085484.1">
    <property type="nucleotide sequence ID" value="NZ_JACVHL010000002.1"/>
</dbReference>
<protein>
    <submittedName>
        <fullName evidence="2">EAL domain-containing protein</fullName>
    </submittedName>
</protein>
<organism evidence="2 3">
    <name type="scientific">Vibrio parahaemolyticus</name>
    <dbReference type="NCBI Taxonomy" id="670"/>
    <lineage>
        <taxon>Bacteria</taxon>
        <taxon>Pseudomonadati</taxon>
        <taxon>Pseudomonadota</taxon>
        <taxon>Gammaproteobacteria</taxon>
        <taxon>Vibrionales</taxon>
        <taxon>Vibrionaceae</taxon>
        <taxon>Vibrio</taxon>
    </lineage>
</organism>
<feature type="domain" description="EAL" evidence="1">
    <location>
        <begin position="136"/>
        <end position="395"/>
    </location>
</feature>
<name>A0A9Q3UAU8_VIBPH</name>
<dbReference type="GO" id="GO:0071111">
    <property type="term" value="F:cyclic-guanylate-specific phosphodiesterase activity"/>
    <property type="evidence" value="ECO:0007669"/>
    <property type="project" value="InterPro"/>
</dbReference>
<dbReference type="SUPFAM" id="SSF141868">
    <property type="entry name" value="EAL domain-like"/>
    <property type="match status" value="1"/>
</dbReference>
<dbReference type="PROSITE" id="PS50883">
    <property type="entry name" value="EAL"/>
    <property type="match status" value="1"/>
</dbReference>
<dbReference type="EMBL" id="JACVHL010000002">
    <property type="protein sequence ID" value="MCC3803809.1"/>
    <property type="molecule type" value="Genomic_DNA"/>
</dbReference>
<sequence length="395" mass="44403">MSASELCTINDGLDSLESLNVAIIASLCELRREVVEASFSSLTFLSHEVVKIFEVKGLSLRAFNVLDRKIFASLSLSPNNQASLIDAFEEINNKASMHSVRFDFEIVDIDDPNQVAANADLREVKTSLSTLLPRAHRFSKLELMEAMSNLTFDIHCQPLVDLTSTRTKGVEFLIRWNHPVKGMLYPDMFLPEIERFGLETDLDLYILKSAESSLVLWSNQEVFKDLSISVNLYCCSLVTVRLMNWLESFRERYPNLVSKLILEITETGHIEDGGIAHANMQSIQRMGYSVSLDDFGAGTSICRYLTYLNPNEIKIDRSLINTAFDPKNSKANVALKMLNSMVGWVQEMKDVALVVEGIESSEQHEYLKALGVTVGQGYVYSRPVPVEIFMESCKG</sequence>
<dbReference type="SMART" id="SM00052">
    <property type="entry name" value="EAL"/>
    <property type="match status" value="1"/>
</dbReference>
<dbReference type="CDD" id="cd01948">
    <property type="entry name" value="EAL"/>
    <property type="match status" value="1"/>
</dbReference>
<reference evidence="2" key="1">
    <citation type="submission" date="2020-09" db="EMBL/GenBank/DDBJ databases">
        <title>Genome sequence of Vibrio parahaemolyticus isolates.</title>
        <authorList>
            <person name="Hammerl J.A."/>
            <person name="Strauch E."/>
        </authorList>
    </citation>
    <scope>NUCLEOTIDE SEQUENCE</scope>
    <source>
        <strain evidence="2">17-VB00146</strain>
    </source>
</reference>
<dbReference type="Gene3D" id="3.20.20.450">
    <property type="entry name" value="EAL domain"/>
    <property type="match status" value="1"/>
</dbReference>
<dbReference type="InterPro" id="IPR035919">
    <property type="entry name" value="EAL_sf"/>
</dbReference>
<dbReference type="PANTHER" id="PTHR33121:SF79">
    <property type="entry name" value="CYCLIC DI-GMP PHOSPHODIESTERASE PDED-RELATED"/>
    <property type="match status" value="1"/>
</dbReference>
<dbReference type="Proteomes" id="UP000726777">
    <property type="component" value="Unassembled WGS sequence"/>
</dbReference>
<dbReference type="Pfam" id="PF00563">
    <property type="entry name" value="EAL"/>
    <property type="match status" value="1"/>
</dbReference>
<gene>
    <name evidence="2" type="ORF">IB292_02045</name>
</gene>
<dbReference type="PANTHER" id="PTHR33121">
    <property type="entry name" value="CYCLIC DI-GMP PHOSPHODIESTERASE PDEF"/>
    <property type="match status" value="1"/>
</dbReference>
<evidence type="ECO:0000313" key="3">
    <source>
        <dbReference type="Proteomes" id="UP000726777"/>
    </source>
</evidence>
<dbReference type="InterPro" id="IPR050706">
    <property type="entry name" value="Cyclic-di-GMP_PDE-like"/>
</dbReference>
<proteinExistence type="predicted"/>
<evidence type="ECO:0000259" key="1">
    <source>
        <dbReference type="PROSITE" id="PS50883"/>
    </source>
</evidence>
<evidence type="ECO:0000313" key="2">
    <source>
        <dbReference type="EMBL" id="MCC3803809.1"/>
    </source>
</evidence>
<dbReference type="AlphaFoldDB" id="A0A9Q3UAU8"/>
<comment type="caution">
    <text evidence="2">The sequence shown here is derived from an EMBL/GenBank/DDBJ whole genome shotgun (WGS) entry which is preliminary data.</text>
</comment>
<accession>A0A9Q3UAU8</accession>